<sequence>MVDARTRRIDRGPGRRHRPHRGGAIRERAHVHGGRLTHRADVDDGTASSVTSDEAVPITGPGVQNRRVRPSRPTVAEQGVGAMDIAILVAVAAAVVIAVTARIAPKWHVAAPLVLVLVGIGVSFLPFVPEIEVEPDLILAVVLPPLLFGSAVSMPAMNFRREFTAISGLAVALVIVSSVLLGFVFHLIIPSLDLAWCIALGAILSPTDAVATTIARGVGISSRVTTILEGESLLNDATALVTLRTAIAAAAASFSLWEAIGQFAYSVAIALVIGFLAGKLGVYARRTAGDATIAAVLSFAVPFVASVPTDLLQGSGLVAAVVAGIVTGRAKDRASDPAQRLTAMTMWNAVTLVLEGAVFLVMGLEIRSLVTQHTDEADTIGSLAFIVVLAAFALVVMMLVRAAYMLPLIGAMGRNARRAQSMQPRMEAMESAIMDRDLHRAKQLKTPDPVAESETFHHRVKRTVGTLRHRLRRRDDGRTADPAALESRWQQLDRSVRRILSDIDYYTRQPLTMRDGIVMVGAGMRGAVTLAAAQTLPLTTPTARRSSSSRSRSPSCRSSSRAARSRRSSVGSSPPAPIPRTCADSVRPCRTRSPRSRSSLARERGTSAGSCAPSRRGATCSSTCRRAGTTT</sequence>
<protein>
    <submittedName>
        <fullName evidence="13">Sodium:proton antiporter</fullName>
    </submittedName>
</protein>
<feature type="transmembrane region" description="Helical" evidence="11">
    <location>
        <begin position="195"/>
        <end position="216"/>
    </location>
</feature>
<evidence type="ECO:0000313" key="13">
    <source>
        <dbReference type="EMBL" id="KAB1662591.1"/>
    </source>
</evidence>
<evidence type="ECO:0000256" key="8">
    <source>
        <dbReference type="ARBA" id="ARBA00023136"/>
    </source>
</evidence>
<dbReference type="GO" id="GO:0051453">
    <property type="term" value="P:regulation of intracellular pH"/>
    <property type="evidence" value="ECO:0007669"/>
    <property type="project" value="TreeGrafter"/>
</dbReference>
<evidence type="ECO:0000256" key="2">
    <source>
        <dbReference type="ARBA" id="ARBA00022448"/>
    </source>
</evidence>
<dbReference type="InterPro" id="IPR018422">
    <property type="entry name" value="Cation/H_exchanger_CPA1"/>
</dbReference>
<keyword evidence="6" id="KW-0915">Sodium</keyword>
<feature type="transmembrane region" description="Helical" evidence="11">
    <location>
        <begin position="263"/>
        <end position="281"/>
    </location>
</feature>
<evidence type="ECO:0000256" key="5">
    <source>
        <dbReference type="ARBA" id="ARBA00022989"/>
    </source>
</evidence>
<evidence type="ECO:0000256" key="9">
    <source>
        <dbReference type="ARBA" id="ARBA00023201"/>
    </source>
</evidence>
<comment type="subcellular location">
    <subcellularLocation>
        <location evidence="1">Cell membrane</location>
        <topology evidence="1">Multi-pass membrane protein</topology>
    </subcellularLocation>
</comment>
<dbReference type="GO" id="GO:0005886">
    <property type="term" value="C:plasma membrane"/>
    <property type="evidence" value="ECO:0007669"/>
    <property type="project" value="UniProtKB-SubCell"/>
</dbReference>
<feature type="transmembrane region" description="Helical" evidence="11">
    <location>
        <begin position="382"/>
        <end position="404"/>
    </location>
</feature>
<dbReference type="InterPro" id="IPR006153">
    <property type="entry name" value="Cation/H_exchanger_TM"/>
</dbReference>
<feature type="transmembrane region" description="Helical" evidence="11">
    <location>
        <begin position="311"/>
        <end position="329"/>
    </location>
</feature>
<comment type="caution">
    <text evidence="13">The sequence shown here is derived from an EMBL/GenBank/DDBJ whole genome shotgun (WGS) entry which is preliminary data.</text>
</comment>
<dbReference type="PANTHER" id="PTHR10110">
    <property type="entry name" value="SODIUM/HYDROGEN EXCHANGER"/>
    <property type="match status" value="1"/>
</dbReference>
<gene>
    <name evidence="13" type="ORF">F8O01_01210</name>
</gene>
<evidence type="ECO:0000256" key="11">
    <source>
        <dbReference type="SAM" id="Phobius"/>
    </source>
</evidence>
<evidence type="ECO:0000259" key="12">
    <source>
        <dbReference type="Pfam" id="PF00999"/>
    </source>
</evidence>
<feature type="transmembrane region" description="Helical" evidence="11">
    <location>
        <begin position="237"/>
        <end position="257"/>
    </location>
</feature>
<feature type="transmembrane region" description="Helical" evidence="11">
    <location>
        <begin position="137"/>
        <end position="157"/>
    </location>
</feature>
<feature type="region of interest" description="Disordered" evidence="10">
    <location>
        <begin position="538"/>
        <end position="631"/>
    </location>
</feature>
<evidence type="ECO:0000256" key="4">
    <source>
        <dbReference type="ARBA" id="ARBA00022692"/>
    </source>
</evidence>
<dbReference type="Pfam" id="PF00999">
    <property type="entry name" value="Na_H_Exchanger"/>
    <property type="match status" value="1"/>
</dbReference>
<evidence type="ECO:0000256" key="10">
    <source>
        <dbReference type="SAM" id="MobiDB-lite"/>
    </source>
</evidence>
<feature type="compositionally biased region" description="Basic and acidic residues" evidence="10">
    <location>
        <begin position="1"/>
        <end position="13"/>
    </location>
</feature>
<proteinExistence type="predicted"/>
<dbReference type="OrthoDB" id="57886at2"/>
<evidence type="ECO:0000313" key="14">
    <source>
        <dbReference type="Proteomes" id="UP000467240"/>
    </source>
</evidence>
<feature type="transmembrane region" description="Helical" evidence="11">
    <location>
        <begin position="80"/>
        <end position="100"/>
    </location>
</feature>
<keyword evidence="9" id="KW-0739">Sodium transport</keyword>
<feature type="region of interest" description="Disordered" evidence="10">
    <location>
        <begin position="1"/>
        <end position="53"/>
    </location>
</feature>
<keyword evidence="14" id="KW-1185">Reference proteome</keyword>
<accession>A0A7J5C1U4</accession>
<evidence type="ECO:0000256" key="7">
    <source>
        <dbReference type="ARBA" id="ARBA00023065"/>
    </source>
</evidence>
<dbReference type="GO" id="GO:0098719">
    <property type="term" value="P:sodium ion import across plasma membrane"/>
    <property type="evidence" value="ECO:0007669"/>
    <property type="project" value="TreeGrafter"/>
</dbReference>
<keyword evidence="4 11" id="KW-0812">Transmembrane</keyword>
<feature type="transmembrane region" description="Helical" evidence="11">
    <location>
        <begin position="341"/>
        <end position="362"/>
    </location>
</feature>
<feature type="compositionally biased region" description="Basic residues" evidence="10">
    <location>
        <begin position="14"/>
        <end position="23"/>
    </location>
</feature>
<feature type="domain" description="Cation/H+ exchanger transmembrane" evidence="12">
    <location>
        <begin position="96"/>
        <end position="412"/>
    </location>
</feature>
<keyword evidence="2" id="KW-0813">Transport</keyword>
<dbReference type="EMBL" id="WBJZ01000001">
    <property type="protein sequence ID" value="KAB1662591.1"/>
    <property type="molecule type" value="Genomic_DNA"/>
</dbReference>
<dbReference type="AlphaFoldDB" id="A0A7J5C1U4"/>
<feature type="transmembrane region" description="Helical" evidence="11">
    <location>
        <begin position="107"/>
        <end position="125"/>
    </location>
</feature>
<dbReference type="GO" id="GO:0015386">
    <property type="term" value="F:potassium:proton antiporter activity"/>
    <property type="evidence" value="ECO:0007669"/>
    <property type="project" value="TreeGrafter"/>
</dbReference>
<evidence type="ECO:0000256" key="6">
    <source>
        <dbReference type="ARBA" id="ARBA00023053"/>
    </source>
</evidence>
<keyword evidence="5 11" id="KW-1133">Transmembrane helix</keyword>
<organism evidence="13 14">
    <name type="scientific">Pseudoclavibacter chungangensis</name>
    <dbReference type="NCBI Taxonomy" id="587635"/>
    <lineage>
        <taxon>Bacteria</taxon>
        <taxon>Bacillati</taxon>
        <taxon>Actinomycetota</taxon>
        <taxon>Actinomycetes</taxon>
        <taxon>Micrococcales</taxon>
        <taxon>Microbacteriaceae</taxon>
        <taxon>Pseudoclavibacter</taxon>
    </lineage>
</organism>
<evidence type="ECO:0000256" key="3">
    <source>
        <dbReference type="ARBA" id="ARBA00022475"/>
    </source>
</evidence>
<feature type="transmembrane region" description="Helical" evidence="11">
    <location>
        <begin position="169"/>
        <end position="189"/>
    </location>
</feature>
<dbReference type="GO" id="GO:0015385">
    <property type="term" value="F:sodium:proton antiporter activity"/>
    <property type="evidence" value="ECO:0007669"/>
    <property type="project" value="InterPro"/>
</dbReference>
<keyword evidence="7" id="KW-0406">Ion transport</keyword>
<keyword evidence="3" id="KW-1003">Cell membrane</keyword>
<feature type="compositionally biased region" description="Low complexity" evidence="10">
    <location>
        <begin position="538"/>
        <end position="573"/>
    </location>
</feature>
<reference evidence="13 14" key="1">
    <citation type="submission" date="2019-09" db="EMBL/GenBank/DDBJ databases">
        <title>Phylogeny of genus Pseudoclavibacter and closely related genus.</title>
        <authorList>
            <person name="Li Y."/>
        </authorList>
    </citation>
    <scope>NUCLEOTIDE SEQUENCE [LARGE SCALE GENOMIC DNA]</scope>
    <source>
        <strain evidence="13 14">DSM 23821</strain>
    </source>
</reference>
<dbReference type="PANTHER" id="PTHR10110:SF86">
    <property type="entry name" value="SODIUM_HYDROGEN EXCHANGER 7"/>
    <property type="match status" value="1"/>
</dbReference>
<evidence type="ECO:0000256" key="1">
    <source>
        <dbReference type="ARBA" id="ARBA00004651"/>
    </source>
</evidence>
<dbReference type="Proteomes" id="UP000467240">
    <property type="component" value="Unassembled WGS sequence"/>
</dbReference>
<name>A0A7J5C1U4_9MICO</name>
<feature type="compositionally biased region" description="Polar residues" evidence="10">
    <location>
        <begin position="619"/>
        <end position="631"/>
    </location>
</feature>
<keyword evidence="8 11" id="KW-0472">Membrane</keyword>
<dbReference type="Gene3D" id="6.10.140.1330">
    <property type="match status" value="1"/>
</dbReference>